<accession>A0ABP7M0Y9</accession>
<comment type="caution">
    <text evidence="1">The sequence shown here is derived from an EMBL/GenBank/DDBJ whole genome shotgun (WGS) entry which is preliminary data.</text>
</comment>
<keyword evidence="2" id="KW-1185">Reference proteome</keyword>
<sequence>MLDNPHLRALDIHGDRQLEAIDLSGCSADACLHLQLSELPLLRRVYLPAGGEGAVVHLFALTLPPTLVIHGAVTEIDADWQAGTFSVRAGKDAGVWRGVRLLGQDALPDDLAPGAEAEGDLAVVMNPAVLPGGLTLSGQTEWLIAHAERVTQCTVEGSPRVRLDNATRLEALVLNGHGTVEVRRAGMLAQAGAVPAETAQAAEDEHENAGGRLVLHGNTPVLALAGRWGSVQLHAPALARLTLEQAQRLSLYHCRDLEEVSLPDDQEVDCYGSVPAPLLDRARFVIDEATLSQTLTRVEDGEEDLLEGLLEVMARSETPHAVFHSLTSLRRLAEKGVDPARLWECRRTLSARQCRSSRKRRQPALSLAHYQHADARWHWKLPDDRQDEGQRDDLQLWALCVPHSEDARRYGVTLRKAVYAKKGYLDQEKLVQVLRLATAEAARPAIAGLALEILTKLYGKDTWPEVNLKREHDGIAGYLPRLLNVPDISAAQRQAVLCATLEMTTGEDLAQRAGQLLRLAPGQTRALLMTLSRQPDAWLQRYLTEEDGELVLPLFFSRRVNPETVKRIQGVRQTLVQLALMPPPAEHASHA</sequence>
<proteinExistence type="predicted"/>
<evidence type="ECO:0000313" key="1">
    <source>
        <dbReference type="EMBL" id="GAA3911405.1"/>
    </source>
</evidence>
<protein>
    <recommendedName>
        <fullName evidence="3">DUF342 domain-containing protein</fullName>
    </recommendedName>
</protein>
<organism evidence="1 2">
    <name type="scientific">Halomonas cibimaris</name>
    <dbReference type="NCBI Taxonomy" id="657012"/>
    <lineage>
        <taxon>Bacteria</taxon>
        <taxon>Pseudomonadati</taxon>
        <taxon>Pseudomonadota</taxon>
        <taxon>Gammaproteobacteria</taxon>
        <taxon>Oceanospirillales</taxon>
        <taxon>Halomonadaceae</taxon>
        <taxon>Halomonas</taxon>
    </lineage>
</organism>
<evidence type="ECO:0008006" key="3">
    <source>
        <dbReference type="Google" id="ProtNLM"/>
    </source>
</evidence>
<dbReference type="EMBL" id="BAAAZT010000077">
    <property type="protein sequence ID" value="GAA3911405.1"/>
    <property type="molecule type" value="Genomic_DNA"/>
</dbReference>
<name>A0ABP7M0Y9_9GAMM</name>
<gene>
    <name evidence="1" type="ORF">GCM10022228_23510</name>
</gene>
<dbReference type="Proteomes" id="UP001500133">
    <property type="component" value="Unassembled WGS sequence"/>
</dbReference>
<reference evidence="2" key="1">
    <citation type="journal article" date="2019" name="Int. J. Syst. Evol. Microbiol.">
        <title>The Global Catalogue of Microorganisms (GCM) 10K type strain sequencing project: providing services to taxonomists for standard genome sequencing and annotation.</title>
        <authorList>
            <consortium name="The Broad Institute Genomics Platform"/>
            <consortium name="The Broad Institute Genome Sequencing Center for Infectious Disease"/>
            <person name="Wu L."/>
            <person name="Ma J."/>
        </authorList>
    </citation>
    <scope>NUCLEOTIDE SEQUENCE [LARGE SCALE GENOMIC DNA]</scope>
    <source>
        <strain evidence="2">JCM 16914</strain>
    </source>
</reference>
<evidence type="ECO:0000313" key="2">
    <source>
        <dbReference type="Proteomes" id="UP001500133"/>
    </source>
</evidence>